<evidence type="ECO:0000256" key="3">
    <source>
        <dbReference type="ARBA" id="ARBA00022741"/>
    </source>
</evidence>
<keyword evidence="6 11" id="KW-0067">ATP-binding</keyword>
<name>A0A1Y0Y042_ACEPA</name>
<evidence type="ECO:0000313" key="16">
    <source>
        <dbReference type="EMBL" id="ARW48559.1"/>
    </source>
</evidence>
<sequence length="639" mass="69318">MTAKTPASPCKTTTRSRKKTATPAPVSAADATEDTGAATEAPAENAVVAEAKPAPKKRVVRRRKPKAEKVEKTEEPAAAPQEAKAKATPEAETPAPVAATDSAVDVVEQAPEVAPEPPPEKQAAPKAKAEETAAPEPAPVEKTAEITVEATEDTKSVTFADLELSEPILRAISDMGYTHPTPIQEQAIPAILMARDVMGVAQTGTGKTASFTLPMLEILSDSRARARMPRSLILEPTRELALQVAENFVNYGKYLKLNHALLIGGESMADQKEVLNRGVDVLIATPGRLLDLFERGGLLLNHTSILVIDEADRMLDMGFIPDIEKIVGLLPPNRQTLLFSATMAPTIRKLADAFLHSPKEITVARQSSVATTITTGIVVVDEYSKRETLRQLLKDPALQNAIVFCNRKRDVDILTKSLVKHGFSSAALHGDLPQSVRFSTLEKFKNDELKVLVCSDVAARGIDIGGLSHVFNFDLPFHAEDYVHRIGRTGRAGREGHAYSIATPYDKALAEAIENLTGKEIPRMALDGVKQLEWSDEKRPPAGRSRKPRTPQRERENPAPVAREQQPEAKPQQQAARPERQPTRNTRYQRDEIPPAPGGDVQGFGDMVPAFMLLPRRSSVRPASPGTDAAAEHAVDTQS</sequence>
<evidence type="ECO:0000256" key="2">
    <source>
        <dbReference type="ARBA" id="ARBA00022490"/>
    </source>
</evidence>
<evidence type="ECO:0000259" key="13">
    <source>
        <dbReference type="PROSITE" id="PS51192"/>
    </source>
</evidence>
<feature type="compositionally biased region" description="Low complexity" evidence="12">
    <location>
        <begin position="21"/>
        <end position="52"/>
    </location>
</feature>
<dbReference type="PROSITE" id="PS51195">
    <property type="entry name" value="Q_MOTIF"/>
    <property type="match status" value="1"/>
</dbReference>
<dbReference type="OrthoDB" id="9805696at2"/>
<dbReference type="InterPro" id="IPR001650">
    <property type="entry name" value="Helicase_C-like"/>
</dbReference>
<dbReference type="GO" id="GO:0016887">
    <property type="term" value="F:ATP hydrolysis activity"/>
    <property type="evidence" value="ECO:0007669"/>
    <property type="project" value="RHEA"/>
</dbReference>
<dbReference type="GO" id="GO:0005829">
    <property type="term" value="C:cytosol"/>
    <property type="evidence" value="ECO:0007669"/>
    <property type="project" value="TreeGrafter"/>
</dbReference>
<feature type="compositionally biased region" description="Low complexity" evidence="12">
    <location>
        <begin position="562"/>
        <end position="576"/>
    </location>
</feature>
<dbReference type="CDD" id="cd00268">
    <property type="entry name" value="DEADc"/>
    <property type="match status" value="1"/>
</dbReference>
<dbReference type="PANTHER" id="PTHR47959">
    <property type="entry name" value="ATP-DEPENDENT RNA HELICASE RHLE-RELATED"/>
    <property type="match status" value="1"/>
</dbReference>
<dbReference type="PROSITE" id="PS51192">
    <property type="entry name" value="HELICASE_ATP_BIND_1"/>
    <property type="match status" value="1"/>
</dbReference>
<evidence type="ECO:0000259" key="14">
    <source>
        <dbReference type="PROSITE" id="PS51194"/>
    </source>
</evidence>
<dbReference type="GO" id="GO:0003724">
    <property type="term" value="F:RNA helicase activity"/>
    <property type="evidence" value="ECO:0007669"/>
    <property type="project" value="UniProtKB-EC"/>
</dbReference>
<dbReference type="SUPFAM" id="SSF52540">
    <property type="entry name" value="P-loop containing nucleoside triphosphate hydrolases"/>
    <property type="match status" value="1"/>
</dbReference>
<feature type="domain" description="Helicase ATP-binding" evidence="13">
    <location>
        <begin position="188"/>
        <end position="361"/>
    </location>
</feature>
<evidence type="ECO:0000313" key="17">
    <source>
        <dbReference type="Proteomes" id="UP000196205"/>
    </source>
</evidence>
<dbReference type="EMBL" id="CP021509">
    <property type="protein sequence ID" value="ARW48559.1"/>
    <property type="molecule type" value="Genomic_DNA"/>
</dbReference>
<feature type="region of interest" description="Disordered" evidence="12">
    <location>
        <begin position="1"/>
        <end position="146"/>
    </location>
</feature>
<dbReference type="GO" id="GO:0042255">
    <property type="term" value="P:ribosome assembly"/>
    <property type="evidence" value="ECO:0007669"/>
    <property type="project" value="UniProtKB-ARBA"/>
</dbReference>
<evidence type="ECO:0000256" key="4">
    <source>
        <dbReference type="ARBA" id="ARBA00022801"/>
    </source>
</evidence>
<dbReference type="GO" id="GO:0003676">
    <property type="term" value="F:nucleic acid binding"/>
    <property type="evidence" value="ECO:0007669"/>
    <property type="project" value="InterPro"/>
</dbReference>
<dbReference type="Proteomes" id="UP000196205">
    <property type="component" value="Chromosome"/>
</dbReference>
<evidence type="ECO:0000256" key="6">
    <source>
        <dbReference type="ARBA" id="ARBA00022840"/>
    </source>
</evidence>
<dbReference type="InterPro" id="IPR027417">
    <property type="entry name" value="P-loop_NTPase"/>
</dbReference>
<evidence type="ECO:0000256" key="10">
    <source>
        <dbReference type="PROSITE-ProRule" id="PRU00552"/>
    </source>
</evidence>
<reference evidence="16 17" key="1">
    <citation type="submission" date="2017-05" db="EMBL/GenBank/DDBJ databases">
        <title>Genome sequence of Acetobacter pasteurianus subsp. pasteurianus strain SRCM101342.</title>
        <authorList>
            <person name="Cho S.H."/>
        </authorList>
    </citation>
    <scope>NUCLEOTIDE SEQUENCE [LARGE SCALE GENOMIC DNA]</scope>
    <source>
        <strain evidence="16 17">SRCM101342</strain>
    </source>
</reference>
<dbReference type="InterPro" id="IPR050079">
    <property type="entry name" value="DEAD_box_RNA_helicase"/>
</dbReference>
<evidence type="ECO:0000256" key="9">
    <source>
        <dbReference type="ARBA" id="ARBA00074363"/>
    </source>
</evidence>
<dbReference type="InterPro" id="IPR014001">
    <property type="entry name" value="Helicase_ATP-bd"/>
</dbReference>
<comment type="catalytic activity">
    <reaction evidence="8">
        <text>ATP + H2O = ADP + phosphate + H(+)</text>
        <dbReference type="Rhea" id="RHEA:13065"/>
        <dbReference type="ChEBI" id="CHEBI:15377"/>
        <dbReference type="ChEBI" id="CHEBI:15378"/>
        <dbReference type="ChEBI" id="CHEBI:30616"/>
        <dbReference type="ChEBI" id="CHEBI:43474"/>
        <dbReference type="ChEBI" id="CHEBI:456216"/>
        <dbReference type="EC" id="3.6.4.13"/>
    </reaction>
</comment>
<dbReference type="Pfam" id="PF00270">
    <property type="entry name" value="DEAD"/>
    <property type="match status" value="1"/>
</dbReference>
<dbReference type="FunFam" id="3.40.50.300:FF:000108">
    <property type="entry name" value="ATP-dependent RNA helicase RhlE"/>
    <property type="match status" value="1"/>
</dbReference>
<feature type="short sequence motif" description="Q motif" evidence="10">
    <location>
        <begin position="157"/>
        <end position="185"/>
    </location>
</feature>
<evidence type="ECO:0000256" key="5">
    <source>
        <dbReference type="ARBA" id="ARBA00022806"/>
    </source>
</evidence>
<evidence type="ECO:0000259" key="15">
    <source>
        <dbReference type="PROSITE" id="PS51195"/>
    </source>
</evidence>
<dbReference type="SMART" id="SM00487">
    <property type="entry name" value="DEXDc"/>
    <property type="match status" value="1"/>
</dbReference>
<dbReference type="Gene3D" id="3.40.50.300">
    <property type="entry name" value="P-loop containing nucleotide triphosphate hydrolases"/>
    <property type="match status" value="2"/>
</dbReference>
<dbReference type="SMART" id="SM00490">
    <property type="entry name" value="HELICc"/>
    <property type="match status" value="1"/>
</dbReference>
<feature type="compositionally biased region" description="Basic and acidic residues" evidence="12">
    <location>
        <begin position="630"/>
        <end position="639"/>
    </location>
</feature>
<dbReference type="InterPro" id="IPR011545">
    <property type="entry name" value="DEAD/DEAH_box_helicase_dom"/>
</dbReference>
<evidence type="ECO:0000256" key="11">
    <source>
        <dbReference type="RuleBase" id="RU000492"/>
    </source>
</evidence>
<gene>
    <name evidence="16" type="ORF">S1001342_02250</name>
</gene>
<proteinExistence type="inferred from homology"/>
<organism evidence="16 17">
    <name type="scientific">Acetobacter pasteurianus subsp. pasteurianus</name>
    <dbReference type="NCBI Taxonomy" id="481145"/>
    <lineage>
        <taxon>Bacteria</taxon>
        <taxon>Pseudomonadati</taxon>
        <taxon>Pseudomonadota</taxon>
        <taxon>Alphaproteobacteria</taxon>
        <taxon>Acetobacterales</taxon>
        <taxon>Acetobacteraceae</taxon>
        <taxon>Acetobacter</taxon>
    </lineage>
</organism>
<keyword evidence="2" id="KW-0963">Cytoplasm</keyword>
<feature type="compositionally biased region" description="Basic residues" evidence="12">
    <location>
        <begin position="54"/>
        <end position="66"/>
    </location>
</feature>
<protein>
    <recommendedName>
        <fullName evidence="9">DEAD-box ATP-dependent RNA helicase RhpA</fullName>
        <ecNumber evidence="1">3.6.4.13</ecNumber>
    </recommendedName>
</protein>
<dbReference type="GO" id="GO:0009266">
    <property type="term" value="P:response to temperature stimulus"/>
    <property type="evidence" value="ECO:0007669"/>
    <property type="project" value="UniProtKB-ARBA"/>
</dbReference>
<dbReference type="InterPro" id="IPR044742">
    <property type="entry name" value="DEAD/DEAH_RhlB"/>
</dbReference>
<feature type="compositionally biased region" description="Basic and acidic residues" evidence="12">
    <location>
        <begin position="577"/>
        <end position="593"/>
    </location>
</feature>
<dbReference type="GO" id="GO:0005524">
    <property type="term" value="F:ATP binding"/>
    <property type="evidence" value="ECO:0007669"/>
    <property type="project" value="UniProtKB-KW"/>
</dbReference>
<keyword evidence="4 11" id="KW-0378">Hydrolase</keyword>
<dbReference type="PROSITE" id="PS51194">
    <property type="entry name" value="HELICASE_CTER"/>
    <property type="match status" value="1"/>
</dbReference>
<evidence type="ECO:0000256" key="8">
    <source>
        <dbReference type="ARBA" id="ARBA00047984"/>
    </source>
</evidence>
<dbReference type="InterPro" id="IPR000629">
    <property type="entry name" value="RNA-helicase_DEAD-box_CS"/>
</dbReference>
<dbReference type="Pfam" id="PF00271">
    <property type="entry name" value="Helicase_C"/>
    <property type="match status" value="1"/>
</dbReference>
<comment type="similarity">
    <text evidence="7 11">Belongs to the DEAD box helicase family.</text>
</comment>
<keyword evidence="5 11" id="KW-0347">Helicase</keyword>
<evidence type="ECO:0000256" key="7">
    <source>
        <dbReference type="ARBA" id="ARBA00038437"/>
    </source>
</evidence>
<feature type="region of interest" description="Disordered" evidence="12">
    <location>
        <begin position="532"/>
        <end position="639"/>
    </location>
</feature>
<dbReference type="AlphaFoldDB" id="A0A1Y0Y042"/>
<dbReference type="RefSeq" id="WP_087651960.1">
    <property type="nucleotide sequence ID" value="NZ_CP021509.1"/>
</dbReference>
<dbReference type="PROSITE" id="PS00039">
    <property type="entry name" value="DEAD_ATP_HELICASE"/>
    <property type="match status" value="1"/>
</dbReference>
<feature type="compositionally biased region" description="Low complexity" evidence="12">
    <location>
        <begin position="90"/>
        <end position="113"/>
    </location>
</feature>
<feature type="domain" description="Helicase C-terminal" evidence="14">
    <location>
        <begin position="388"/>
        <end position="537"/>
    </location>
</feature>
<accession>A0A1Y0Y042</accession>
<dbReference type="CDD" id="cd18787">
    <property type="entry name" value="SF2_C_DEAD"/>
    <property type="match status" value="1"/>
</dbReference>
<dbReference type="EC" id="3.6.4.13" evidence="1"/>
<evidence type="ECO:0000256" key="1">
    <source>
        <dbReference type="ARBA" id="ARBA00012552"/>
    </source>
</evidence>
<dbReference type="InterPro" id="IPR014014">
    <property type="entry name" value="RNA_helicase_DEAD_Q_motif"/>
</dbReference>
<dbReference type="PANTHER" id="PTHR47959:SF13">
    <property type="entry name" value="ATP-DEPENDENT RNA HELICASE RHLE"/>
    <property type="match status" value="1"/>
</dbReference>
<feature type="domain" description="DEAD-box RNA helicase Q" evidence="15">
    <location>
        <begin position="157"/>
        <end position="185"/>
    </location>
</feature>
<keyword evidence="3 11" id="KW-0547">Nucleotide-binding</keyword>
<evidence type="ECO:0000256" key="12">
    <source>
        <dbReference type="SAM" id="MobiDB-lite"/>
    </source>
</evidence>